<dbReference type="PROSITE" id="PS50001">
    <property type="entry name" value="SH2"/>
    <property type="match status" value="1"/>
</dbReference>
<dbReference type="EMBL" id="CM004471">
    <property type="protein sequence ID" value="OCT87817.1"/>
    <property type="molecule type" value="Genomic_DNA"/>
</dbReference>
<evidence type="ECO:0000256" key="2">
    <source>
        <dbReference type="PROSITE-ProRule" id="PRU00191"/>
    </source>
</evidence>
<evidence type="ECO:0000256" key="1">
    <source>
        <dbReference type="ARBA" id="ARBA00022999"/>
    </source>
</evidence>
<feature type="compositionally biased region" description="Basic and acidic residues" evidence="3">
    <location>
        <begin position="104"/>
        <end position="113"/>
    </location>
</feature>
<dbReference type="SMART" id="SM00252">
    <property type="entry name" value="SH2"/>
    <property type="match status" value="1"/>
</dbReference>
<dbReference type="OMA" id="EVPPCER"/>
<evidence type="ECO:0000259" key="4">
    <source>
        <dbReference type="PROSITE" id="PS50001"/>
    </source>
</evidence>
<dbReference type="SUPFAM" id="SSF55550">
    <property type="entry name" value="SH2 domain"/>
    <property type="match status" value="1"/>
</dbReference>
<name>A0A974D9M4_XENLA</name>
<feature type="domain" description="SH2" evidence="4">
    <location>
        <begin position="263"/>
        <end position="371"/>
    </location>
</feature>
<feature type="region of interest" description="Disordered" evidence="3">
    <location>
        <begin position="1"/>
        <end position="136"/>
    </location>
</feature>
<sequence>MHNEQEEDYETPNEFDDDDYECPASENKEDDEDGDYELPPASIEDAHPPIFQFKPNATNSPYADREPGNSTKSPPEPPKRPGNPGVTAKRGHIFQGYSPSSNQDRNRYIDRPSLEITSPSNVGRRVGAQGKKAPMPGKIQTGHAGIGQQATEKLPNHIKPPIPSERNNQPFKRKIQTSLQKFPSPGGPGFSSNTFYPRPSANNSFPGLPVRDGPCVPGPAHPPNKPGNMNWSFLEGTCNGSPPAPFPTNYNQTSTQGLSQDQWYIGSISRSEAETALRSINQDGTFLVRNSSKSTASHPYVLMVLYRSKVYNIQIRQDQKNKVYMLGSGLRGQETFASVAEIIDYFHKTPLLLIDGKDQSSRQHCVLMVAAACCLT</sequence>
<evidence type="ECO:0000256" key="3">
    <source>
        <dbReference type="SAM" id="MobiDB-lite"/>
    </source>
</evidence>
<evidence type="ECO:0000313" key="6">
    <source>
        <dbReference type="Proteomes" id="UP000694892"/>
    </source>
</evidence>
<dbReference type="PANTHER" id="PTHR14098:SF1">
    <property type="entry name" value="LYMPHOCYTE CYTOSOLIC PROTEIN 2"/>
    <property type="match status" value="1"/>
</dbReference>
<feature type="compositionally biased region" description="Acidic residues" evidence="3">
    <location>
        <begin position="1"/>
        <end position="21"/>
    </location>
</feature>
<dbReference type="InterPro" id="IPR000980">
    <property type="entry name" value="SH2"/>
</dbReference>
<dbReference type="CDD" id="cd09929">
    <property type="entry name" value="SH2_BLNK_SLP-76"/>
    <property type="match status" value="1"/>
</dbReference>
<protein>
    <recommendedName>
        <fullName evidence="4">SH2 domain-containing protein</fullName>
    </recommendedName>
</protein>
<dbReference type="GO" id="GO:0007169">
    <property type="term" value="P:cell surface receptor protein tyrosine kinase signaling pathway"/>
    <property type="evidence" value="ECO:0007669"/>
    <property type="project" value="TreeGrafter"/>
</dbReference>
<dbReference type="InterPro" id="IPR051751">
    <property type="entry name" value="Immunoreceptor_sig_adapters"/>
</dbReference>
<dbReference type="InterPro" id="IPR036860">
    <property type="entry name" value="SH2_dom_sf"/>
</dbReference>
<dbReference type="PRINTS" id="PR00401">
    <property type="entry name" value="SH2DOMAIN"/>
</dbReference>
<keyword evidence="1 2" id="KW-0727">SH2 domain</keyword>
<dbReference type="GO" id="GO:0035556">
    <property type="term" value="P:intracellular signal transduction"/>
    <property type="evidence" value="ECO:0007669"/>
    <property type="project" value="TreeGrafter"/>
</dbReference>
<proteinExistence type="predicted"/>
<dbReference type="Pfam" id="PF00017">
    <property type="entry name" value="SH2"/>
    <property type="match status" value="1"/>
</dbReference>
<accession>A0A974D9M4</accession>
<dbReference type="GO" id="GO:0005737">
    <property type="term" value="C:cytoplasm"/>
    <property type="evidence" value="ECO:0007669"/>
    <property type="project" value="UniProtKB-ARBA"/>
</dbReference>
<dbReference type="FunFam" id="3.30.505.10:FF:000016">
    <property type="entry name" value="B-cell linker protein isoform 2"/>
    <property type="match status" value="1"/>
</dbReference>
<dbReference type="Proteomes" id="UP000694892">
    <property type="component" value="Chromosome 3S"/>
</dbReference>
<dbReference type="AlphaFoldDB" id="A0A974D9M4"/>
<reference evidence="6" key="1">
    <citation type="journal article" date="2016" name="Nature">
        <title>Genome evolution in the allotetraploid frog Xenopus laevis.</title>
        <authorList>
            <person name="Session A.M."/>
            <person name="Uno Y."/>
            <person name="Kwon T."/>
            <person name="Chapman J.A."/>
            <person name="Toyoda A."/>
            <person name="Takahashi S."/>
            <person name="Fukui A."/>
            <person name="Hikosaka A."/>
            <person name="Suzuki A."/>
            <person name="Kondo M."/>
            <person name="van Heeringen S.J."/>
            <person name="Quigley I."/>
            <person name="Heinz S."/>
            <person name="Ogino H."/>
            <person name="Ochi H."/>
            <person name="Hellsten U."/>
            <person name="Lyons J.B."/>
            <person name="Simakov O."/>
            <person name="Putnam N."/>
            <person name="Stites J."/>
            <person name="Kuroki Y."/>
            <person name="Tanaka T."/>
            <person name="Michiue T."/>
            <person name="Watanabe M."/>
            <person name="Bogdanovic O."/>
            <person name="Lister R."/>
            <person name="Georgiou G."/>
            <person name="Paranjpe S.S."/>
            <person name="van Kruijsbergen I."/>
            <person name="Shu S."/>
            <person name="Carlson J."/>
            <person name="Kinoshita T."/>
            <person name="Ohta Y."/>
            <person name="Mawaribuchi S."/>
            <person name="Jenkins J."/>
            <person name="Grimwood J."/>
            <person name="Schmutz J."/>
            <person name="Mitros T."/>
            <person name="Mozaffari S.V."/>
            <person name="Suzuki Y."/>
            <person name="Haramoto Y."/>
            <person name="Yamamoto T.S."/>
            <person name="Takagi C."/>
            <person name="Heald R."/>
            <person name="Miller K."/>
            <person name="Haudenschild C."/>
            <person name="Kitzman J."/>
            <person name="Nakayama T."/>
            <person name="Izutsu Y."/>
            <person name="Robert J."/>
            <person name="Fortriede J."/>
            <person name="Burns K."/>
            <person name="Lotay V."/>
            <person name="Karimi K."/>
            <person name="Yasuoka Y."/>
            <person name="Dichmann D.S."/>
            <person name="Flajnik M.F."/>
            <person name="Houston D.W."/>
            <person name="Shendure J."/>
            <person name="DuPasquier L."/>
            <person name="Vize P.D."/>
            <person name="Zorn A.M."/>
            <person name="Ito M."/>
            <person name="Marcotte E.M."/>
            <person name="Wallingford J.B."/>
            <person name="Ito Y."/>
            <person name="Asashima M."/>
            <person name="Ueno N."/>
            <person name="Matsuda Y."/>
            <person name="Veenstra G.J."/>
            <person name="Fujiyama A."/>
            <person name="Harland R.M."/>
            <person name="Taira M."/>
            <person name="Rokhsar D.S."/>
        </authorList>
    </citation>
    <scope>NUCLEOTIDE SEQUENCE [LARGE SCALE GENOMIC DNA]</scope>
    <source>
        <strain evidence="6">J</strain>
    </source>
</reference>
<organism evidence="5 6">
    <name type="scientific">Xenopus laevis</name>
    <name type="common">African clawed frog</name>
    <dbReference type="NCBI Taxonomy" id="8355"/>
    <lineage>
        <taxon>Eukaryota</taxon>
        <taxon>Metazoa</taxon>
        <taxon>Chordata</taxon>
        <taxon>Craniata</taxon>
        <taxon>Vertebrata</taxon>
        <taxon>Euteleostomi</taxon>
        <taxon>Amphibia</taxon>
        <taxon>Batrachia</taxon>
        <taxon>Anura</taxon>
        <taxon>Pipoidea</taxon>
        <taxon>Pipidae</taxon>
        <taxon>Xenopodinae</taxon>
        <taxon>Xenopus</taxon>
        <taxon>Xenopus</taxon>
    </lineage>
</organism>
<evidence type="ECO:0000313" key="5">
    <source>
        <dbReference type="EMBL" id="OCT87817.1"/>
    </source>
</evidence>
<dbReference type="Gene3D" id="3.30.505.10">
    <property type="entry name" value="SH2 domain"/>
    <property type="match status" value="1"/>
</dbReference>
<gene>
    <name evidence="5" type="ORF">XELAEV_18021516mg</name>
</gene>
<dbReference type="PANTHER" id="PTHR14098">
    <property type="entry name" value="SH2 DOMAIN CONTAINING PROTEIN"/>
    <property type="match status" value="1"/>
</dbReference>